<gene>
    <name evidence="2" type="ORF">LIER_06187</name>
</gene>
<name>A0AAV3P3M6_LITER</name>
<organism evidence="2 3">
    <name type="scientific">Lithospermum erythrorhizon</name>
    <name type="common">Purple gromwell</name>
    <name type="synonym">Lithospermum officinale var. erythrorhizon</name>
    <dbReference type="NCBI Taxonomy" id="34254"/>
    <lineage>
        <taxon>Eukaryota</taxon>
        <taxon>Viridiplantae</taxon>
        <taxon>Streptophyta</taxon>
        <taxon>Embryophyta</taxon>
        <taxon>Tracheophyta</taxon>
        <taxon>Spermatophyta</taxon>
        <taxon>Magnoliopsida</taxon>
        <taxon>eudicotyledons</taxon>
        <taxon>Gunneridae</taxon>
        <taxon>Pentapetalae</taxon>
        <taxon>asterids</taxon>
        <taxon>lamiids</taxon>
        <taxon>Boraginales</taxon>
        <taxon>Boraginaceae</taxon>
        <taxon>Boraginoideae</taxon>
        <taxon>Lithospermeae</taxon>
        <taxon>Lithospermum</taxon>
    </lineage>
</organism>
<sequence length="178" mass="19580">MELLLQKSSLGSCIMPHKVNFIAITTGKDPLAQISKRKGKSASEPSLETLSAALPPKKSKKVPKISAPVVDLPPAEVSTEVSEPRLPSLLDPVTIILSNRVASEEAPAIECAYGLSLKWRESEESELSLNLIRLVWRNGWPRSSKRETRPELRLPLKNLSNDLGTLRLGWALLNSSRP</sequence>
<dbReference type="PROSITE" id="PS00163">
    <property type="entry name" value="FUMARATE_LYASES"/>
    <property type="match status" value="1"/>
</dbReference>
<keyword evidence="3" id="KW-1185">Reference proteome</keyword>
<comment type="caution">
    <text evidence="2">The sequence shown here is derived from an EMBL/GenBank/DDBJ whole genome shotgun (WGS) entry which is preliminary data.</text>
</comment>
<evidence type="ECO:0000313" key="2">
    <source>
        <dbReference type="EMBL" id="GAA0146170.1"/>
    </source>
</evidence>
<dbReference type="InterPro" id="IPR020557">
    <property type="entry name" value="Fumarate_lyase_CS"/>
</dbReference>
<proteinExistence type="predicted"/>
<dbReference type="Proteomes" id="UP001454036">
    <property type="component" value="Unassembled WGS sequence"/>
</dbReference>
<feature type="region of interest" description="Disordered" evidence="1">
    <location>
        <begin position="35"/>
        <end position="59"/>
    </location>
</feature>
<dbReference type="AlphaFoldDB" id="A0AAV3P3M6"/>
<dbReference type="EMBL" id="BAABME010000888">
    <property type="protein sequence ID" value="GAA0146170.1"/>
    <property type="molecule type" value="Genomic_DNA"/>
</dbReference>
<protein>
    <submittedName>
        <fullName evidence="2">Uncharacterized protein</fullName>
    </submittedName>
</protein>
<accession>A0AAV3P3M6</accession>
<dbReference type="GO" id="GO:0003824">
    <property type="term" value="F:catalytic activity"/>
    <property type="evidence" value="ECO:0007669"/>
    <property type="project" value="InterPro"/>
</dbReference>
<reference evidence="2 3" key="1">
    <citation type="submission" date="2024-01" db="EMBL/GenBank/DDBJ databases">
        <title>The complete chloroplast genome sequence of Lithospermum erythrorhizon: insights into the phylogenetic relationship among Boraginaceae species and the maternal lineages of purple gromwells.</title>
        <authorList>
            <person name="Okada T."/>
            <person name="Watanabe K."/>
        </authorList>
    </citation>
    <scope>NUCLEOTIDE SEQUENCE [LARGE SCALE GENOMIC DNA]</scope>
</reference>
<evidence type="ECO:0000313" key="3">
    <source>
        <dbReference type="Proteomes" id="UP001454036"/>
    </source>
</evidence>
<evidence type="ECO:0000256" key="1">
    <source>
        <dbReference type="SAM" id="MobiDB-lite"/>
    </source>
</evidence>